<dbReference type="Proteomes" id="UP000078534">
    <property type="component" value="Unassembled WGS sequence"/>
</dbReference>
<evidence type="ECO:0000313" key="7">
    <source>
        <dbReference type="EMBL" id="OAS82119.1"/>
    </source>
</evidence>
<feature type="binding site" evidence="4">
    <location>
        <position position="293"/>
    </location>
    <ligand>
        <name>pyridoxal 5'-phosphate</name>
        <dbReference type="ChEBI" id="CHEBI:597326"/>
    </ligand>
</feature>
<comment type="pathway">
    <text evidence="4 6">Amino-acid degradation; L-kynurenine degradation; L-alanine and anthranilate from L-kynurenine: step 1/1.</text>
</comment>
<evidence type="ECO:0000256" key="6">
    <source>
        <dbReference type="PIRNR" id="PIRNR038800"/>
    </source>
</evidence>
<reference evidence="8" key="1">
    <citation type="submission" date="2016-04" db="EMBL/GenBank/DDBJ databases">
        <authorList>
            <person name="Lyu Z."/>
            <person name="Lyu W."/>
        </authorList>
    </citation>
    <scope>NUCLEOTIDE SEQUENCE [LARGE SCALE GENOMIC DNA]</scope>
    <source>
        <strain evidence="8">C44</strain>
    </source>
</reference>
<evidence type="ECO:0000256" key="2">
    <source>
        <dbReference type="ARBA" id="ARBA00022801"/>
    </source>
</evidence>
<dbReference type="InterPro" id="IPR015421">
    <property type="entry name" value="PyrdxlP-dep_Trfase_major"/>
</dbReference>
<dbReference type="Pfam" id="PF22580">
    <property type="entry name" value="KYNU_C"/>
    <property type="match status" value="1"/>
</dbReference>
<dbReference type="PIRSF" id="PIRSF038800">
    <property type="entry name" value="KYNU"/>
    <property type="match status" value="1"/>
</dbReference>
<protein>
    <recommendedName>
        <fullName evidence="4 5">Kynureninase</fullName>
        <ecNumber evidence="4 5">3.7.1.3</ecNumber>
    </recommendedName>
    <alternativeName>
        <fullName evidence="4">L-kynurenine hydrolase</fullName>
    </alternativeName>
</protein>
<comment type="catalytic activity">
    <reaction evidence="4 6">
        <text>L-kynurenine + H2O = anthranilate + L-alanine + H(+)</text>
        <dbReference type="Rhea" id="RHEA:16813"/>
        <dbReference type="ChEBI" id="CHEBI:15377"/>
        <dbReference type="ChEBI" id="CHEBI:15378"/>
        <dbReference type="ChEBI" id="CHEBI:16567"/>
        <dbReference type="ChEBI" id="CHEBI:57959"/>
        <dbReference type="ChEBI" id="CHEBI:57972"/>
        <dbReference type="EC" id="3.7.1.3"/>
    </reaction>
</comment>
<accession>A0A179SMD5</accession>
<gene>
    <name evidence="4" type="primary">kynU</name>
    <name evidence="7" type="ORF">A6K24_13760</name>
</gene>
<feature type="binding site" evidence="4">
    <location>
        <position position="236"/>
    </location>
    <ligand>
        <name>pyridoxal 5'-phosphate</name>
        <dbReference type="ChEBI" id="CHEBI:597326"/>
    </ligand>
</feature>
<feature type="binding site" evidence="4">
    <location>
        <position position="104"/>
    </location>
    <ligand>
        <name>pyridoxal 5'-phosphate</name>
        <dbReference type="ChEBI" id="CHEBI:597326"/>
    </ligand>
</feature>
<dbReference type="OrthoDB" id="9812626at2"/>
<dbReference type="InterPro" id="IPR010111">
    <property type="entry name" value="Kynureninase"/>
</dbReference>
<evidence type="ECO:0000313" key="8">
    <source>
        <dbReference type="Proteomes" id="UP000078534"/>
    </source>
</evidence>
<sequence length="426" mass="48400">MTGDKNINKIEFAKNKDAVDPLAQYRNEFYIGDKIYLDGNSLGLLSKRAEQSLMKVFHSWKEYGIDGWMKGDYPWFDLSQQLGKQLAPLVGAYESEVIVTGSTTVNIHQLISTFYKPTTSRNKILADDATFPSDIYALKSQIQLKSYHPKDALIQVKSKDGILYEDEIIEHMTDDISLIFLPSVLYRSGQILDIERLTQEAHKRGIQIGFDLCHSIGAVPHDLHKWDVDFAVWCNYKHINGGPGAVAGLYVNQKYFGKTPGIAGWFSSRKEIQFDMNHNLEAAVDAGAYEIGTPHVLSMAPLIGALEIFNEVGINNIRKKSLELTNYFIELIELELSQYKFKIVSPIEEEKRGAHILLEHEQSASICKALKSHGIIPDFRAPNFIRLGPVALYNSFYDIWKTVNVLKKIMEEEQYKNFDNTREIIA</sequence>
<dbReference type="InterPro" id="IPR015424">
    <property type="entry name" value="PyrdxlP-dep_Trfase"/>
</dbReference>
<evidence type="ECO:0000256" key="3">
    <source>
        <dbReference type="ARBA" id="ARBA00022898"/>
    </source>
</evidence>
<dbReference type="GO" id="GO:0030170">
    <property type="term" value="F:pyridoxal phosphate binding"/>
    <property type="evidence" value="ECO:0007669"/>
    <property type="project" value="UniProtKB-UniRule"/>
</dbReference>
<comment type="caution">
    <text evidence="4">Lacks conserved residue(s) required for the propagation of feature annotation.</text>
</comment>
<comment type="function">
    <text evidence="4 6">Catalyzes the cleavage of L-kynurenine (L-Kyn) and L-3-hydroxykynurenine (L-3OHKyn) into anthranilic acid (AA) and 3-hydroxyanthranilic acid (3-OHAA), respectively.</text>
</comment>
<dbReference type="PANTHER" id="PTHR14084">
    <property type="entry name" value="KYNURENINASE"/>
    <property type="match status" value="1"/>
</dbReference>
<dbReference type="GO" id="GO:0097053">
    <property type="term" value="P:L-kynurenine catabolic process"/>
    <property type="evidence" value="ECO:0007669"/>
    <property type="project" value="UniProtKB-UniRule"/>
</dbReference>
<feature type="binding site" evidence="4">
    <location>
        <position position="214"/>
    </location>
    <ligand>
        <name>pyridoxal 5'-phosphate</name>
        <dbReference type="ChEBI" id="CHEBI:597326"/>
    </ligand>
</feature>
<feature type="binding site" evidence="4">
    <location>
        <position position="103"/>
    </location>
    <ligand>
        <name>pyridoxal 5'-phosphate</name>
        <dbReference type="ChEBI" id="CHEBI:597326"/>
    </ligand>
</feature>
<evidence type="ECO:0000256" key="1">
    <source>
        <dbReference type="ARBA" id="ARBA00022642"/>
    </source>
</evidence>
<comment type="cofactor">
    <cofactor evidence="4 6">
        <name>pyridoxal 5'-phosphate</name>
        <dbReference type="ChEBI" id="CHEBI:597326"/>
    </cofactor>
</comment>
<feature type="modified residue" description="N6-(pyridoxal phosphate)lysine" evidence="4">
    <location>
        <position position="237"/>
    </location>
</feature>
<comment type="subunit">
    <text evidence="4 6">Homodimer.</text>
</comment>
<feature type="binding site" evidence="4">
    <location>
        <position position="265"/>
    </location>
    <ligand>
        <name>pyridoxal 5'-phosphate</name>
        <dbReference type="ChEBI" id="CHEBI:597326"/>
    </ligand>
</feature>
<dbReference type="PANTHER" id="PTHR14084:SF0">
    <property type="entry name" value="KYNURENINASE"/>
    <property type="match status" value="1"/>
</dbReference>
<dbReference type="NCBIfam" id="TIGR01814">
    <property type="entry name" value="kynureninase"/>
    <property type="match status" value="1"/>
</dbReference>
<organism evidence="7 8">
    <name type="scientific">Metabacillus litoralis</name>
    <dbReference type="NCBI Taxonomy" id="152268"/>
    <lineage>
        <taxon>Bacteria</taxon>
        <taxon>Bacillati</taxon>
        <taxon>Bacillota</taxon>
        <taxon>Bacilli</taxon>
        <taxon>Bacillales</taxon>
        <taxon>Bacillaceae</taxon>
        <taxon>Metabacillus</taxon>
    </lineage>
</organism>
<dbReference type="GO" id="GO:0030429">
    <property type="term" value="F:kynureninase activity"/>
    <property type="evidence" value="ECO:0007669"/>
    <property type="project" value="UniProtKB-UniRule"/>
</dbReference>
<feature type="binding site" evidence="4">
    <location>
        <position position="211"/>
    </location>
    <ligand>
        <name>pyridoxal 5'-phosphate</name>
        <dbReference type="ChEBI" id="CHEBI:597326"/>
    </ligand>
</feature>
<dbReference type="GO" id="GO:0019441">
    <property type="term" value="P:L-tryptophan catabolic process to kynurenine"/>
    <property type="evidence" value="ECO:0007669"/>
    <property type="project" value="TreeGrafter"/>
</dbReference>
<dbReference type="InterPro" id="IPR015422">
    <property type="entry name" value="PyrdxlP-dep_Trfase_small"/>
</dbReference>
<dbReference type="HAMAP" id="MF_01970">
    <property type="entry name" value="Kynureninase"/>
    <property type="match status" value="1"/>
</dbReference>
<dbReference type="GO" id="GO:0005737">
    <property type="term" value="C:cytoplasm"/>
    <property type="evidence" value="ECO:0007669"/>
    <property type="project" value="UniProtKB-UniRule"/>
</dbReference>
<dbReference type="GO" id="GO:0019805">
    <property type="term" value="P:quinolinate biosynthetic process"/>
    <property type="evidence" value="ECO:0007669"/>
    <property type="project" value="UniProtKB-UniRule"/>
</dbReference>
<dbReference type="Gene3D" id="3.40.640.10">
    <property type="entry name" value="Type I PLP-dependent aspartate aminotransferase-like (Major domain)"/>
    <property type="match status" value="1"/>
</dbReference>
<keyword evidence="2 4" id="KW-0378">Hydrolase</keyword>
<dbReference type="GO" id="GO:0009435">
    <property type="term" value="P:NAD+ biosynthetic process"/>
    <property type="evidence" value="ECO:0007669"/>
    <property type="project" value="UniProtKB-UniRule"/>
</dbReference>
<comment type="similarity">
    <text evidence="4 6">Belongs to the kynureninase family.</text>
</comment>
<name>A0A179SMD5_9BACI</name>
<dbReference type="UniPathway" id="UPA00334">
    <property type="reaction ID" value="UER00455"/>
</dbReference>
<dbReference type="GO" id="GO:0043420">
    <property type="term" value="P:anthranilate metabolic process"/>
    <property type="evidence" value="ECO:0007669"/>
    <property type="project" value="TreeGrafter"/>
</dbReference>
<comment type="catalytic activity">
    <reaction evidence="6">
        <text>3-hydroxy-L-kynurenine + H2O = 3-hydroxyanthranilate + L-alanine + H(+)</text>
        <dbReference type="Rhea" id="RHEA:25143"/>
        <dbReference type="ChEBI" id="CHEBI:15377"/>
        <dbReference type="ChEBI" id="CHEBI:15378"/>
        <dbReference type="ChEBI" id="CHEBI:36559"/>
        <dbReference type="ChEBI" id="CHEBI:57972"/>
        <dbReference type="ChEBI" id="CHEBI:58125"/>
        <dbReference type="EC" id="3.7.1.3"/>
    </reaction>
</comment>
<keyword evidence="1 4" id="KW-0662">Pyridine nucleotide biosynthesis</keyword>
<evidence type="ECO:0000256" key="5">
    <source>
        <dbReference type="NCBIfam" id="TIGR01814"/>
    </source>
</evidence>
<dbReference type="RefSeq" id="WP_066340654.1">
    <property type="nucleotide sequence ID" value="NZ_LWSG01000046.1"/>
</dbReference>
<dbReference type="EMBL" id="LWSG01000046">
    <property type="protein sequence ID" value="OAS82119.1"/>
    <property type="molecule type" value="Genomic_DNA"/>
</dbReference>
<dbReference type="EC" id="3.7.1.3" evidence="4 5"/>
<dbReference type="AlphaFoldDB" id="A0A179SMD5"/>
<keyword evidence="8" id="KW-1185">Reference proteome</keyword>
<keyword evidence="3 4" id="KW-0663">Pyridoxal phosphate</keyword>
<proteinExistence type="inferred from homology"/>
<comment type="pathway">
    <text evidence="4 6">Cofactor biosynthesis; NAD(+) biosynthesis; quinolinate from L-kynurenine: step 2/3.</text>
</comment>
<dbReference type="STRING" id="152268.A6K24_13760"/>
<dbReference type="Gene3D" id="3.90.1150.10">
    <property type="entry name" value="Aspartate Aminotransferase, domain 1"/>
    <property type="match status" value="1"/>
</dbReference>
<feature type="binding site" evidence="4">
    <location>
        <begin position="131"/>
        <end position="134"/>
    </location>
    <ligand>
        <name>pyridoxal 5'-phosphate</name>
        <dbReference type="ChEBI" id="CHEBI:597326"/>
    </ligand>
</feature>
<dbReference type="UniPathway" id="UPA00253">
    <property type="reaction ID" value="UER00329"/>
</dbReference>
<dbReference type="SUPFAM" id="SSF53383">
    <property type="entry name" value="PLP-dependent transferases"/>
    <property type="match status" value="1"/>
</dbReference>
<evidence type="ECO:0000256" key="4">
    <source>
        <dbReference type="HAMAP-Rule" id="MF_01970"/>
    </source>
</evidence>
<comment type="caution">
    <text evidence="7">The sequence shown here is derived from an EMBL/GenBank/DDBJ whole genome shotgun (WGS) entry which is preliminary data.</text>
</comment>